<organism evidence="2 3">
    <name type="scientific">Discina gigas</name>
    <dbReference type="NCBI Taxonomy" id="1032678"/>
    <lineage>
        <taxon>Eukaryota</taxon>
        <taxon>Fungi</taxon>
        <taxon>Dikarya</taxon>
        <taxon>Ascomycota</taxon>
        <taxon>Pezizomycotina</taxon>
        <taxon>Pezizomycetes</taxon>
        <taxon>Pezizales</taxon>
        <taxon>Discinaceae</taxon>
        <taxon>Discina</taxon>
    </lineage>
</organism>
<feature type="region of interest" description="Disordered" evidence="1">
    <location>
        <begin position="22"/>
        <end position="55"/>
    </location>
</feature>
<dbReference type="Proteomes" id="UP001447188">
    <property type="component" value="Unassembled WGS sequence"/>
</dbReference>
<reference evidence="2 3" key="1">
    <citation type="submission" date="2024-02" db="EMBL/GenBank/DDBJ databases">
        <title>Discinaceae phylogenomics.</title>
        <authorList>
            <person name="Dirks A.C."/>
            <person name="James T.Y."/>
        </authorList>
    </citation>
    <scope>NUCLEOTIDE SEQUENCE [LARGE SCALE GENOMIC DNA]</scope>
    <source>
        <strain evidence="2 3">ACD0624</strain>
    </source>
</reference>
<evidence type="ECO:0000256" key="1">
    <source>
        <dbReference type="SAM" id="MobiDB-lite"/>
    </source>
</evidence>
<proteinExistence type="predicted"/>
<evidence type="ECO:0000313" key="2">
    <source>
        <dbReference type="EMBL" id="KAL0633971.1"/>
    </source>
</evidence>
<keyword evidence="3" id="KW-1185">Reference proteome</keyword>
<sequence>MTFTLLPRIFPAQLPETQELRYKESKYEELSDDDERSAQPLDHHPKNSTKPVHLDSRKSAAERIEALVFSLVLGLVVDTVMARMLTRTVLEMELEKLNGLIDRALGLSAKDMENELTPEPETICIGHAASKDDGAMSNAIELTPPEGSWKWRPIVGYILAFLSYLMVAATCDIRVTGACTSIWLMFFLVRSRFFQPAF</sequence>
<evidence type="ECO:0000313" key="3">
    <source>
        <dbReference type="Proteomes" id="UP001447188"/>
    </source>
</evidence>
<comment type="caution">
    <text evidence="2">The sequence shown here is derived from an EMBL/GenBank/DDBJ whole genome shotgun (WGS) entry which is preliminary data.</text>
</comment>
<protein>
    <submittedName>
        <fullName evidence="2">Uncharacterized protein</fullName>
    </submittedName>
</protein>
<gene>
    <name evidence="2" type="ORF">Q9L58_007071</name>
</gene>
<dbReference type="EMBL" id="JBBBZM010000107">
    <property type="protein sequence ID" value="KAL0633971.1"/>
    <property type="molecule type" value="Genomic_DNA"/>
</dbReference>
<name>A0ABR3GEF7_9PEZI</name>
<accession>A0ABR3GEF7</accession>